<dbReference type="InterPro" id="IPR033379">
    <property type="entry name" value="Acid_Pase_AS"/>
</dbReference>
<dbReference type="PANTHER" id="PTHR20963:SF24">
    <property type="entry name" value="3-PHYTASE B"/>
    <property type="match status" value="1"/>
</dbReference>
<reference evidence="3 4" key="1">
    <citation type="submission" date="2016-03" db="EMBL/GenBank/DDBJ databases">
        <title>Whole genome sequencing of Grifola frondosa 9006-11.</title>
        <authorList>
            <person name="Min B."/>
            <person name="Park H."/>
            <person name="Kim J.-G."/>
            <person name="Cho H."/>
            <person name="Oh Y.-L."/>
            <person name="Kong W.-S."/>
            <person name="Choi I.-G."/>
        </authorList>
    </citation>
    <scope>NUCLEOTIDE SEQUENCE [LARGE SCALE GENOMIC DNA]</scope>
    <source>
        <strain evidence="3 4">9006-11</strain>
    </source>
</reference>
<proteinExistence type="predicted"/>
<name>A0A1C7M4T0_GRIFR</name>
<sequence>MPHAMSINELMEGCGKEDILLEPYISDDWMQACGRRSTIRTNVPVILRVYWHELYKDPFPGDGYPISFMSRPHKIGYAEVALLADDPTTRVVLSDVFTTSSSTGFIHRMRIIGVLLVSLAFYAWYAYATLLSRRSDLDRPITSWLDLPENVQRTWAMYSPYFPVEPYQPPQNCEITEVNILQRHGARYPTSGATKSINAALAKLLSVKNFTDPRLAFLEEYTYNLGQNDLVAFGAAQSYDAGREALIRYSHLVSVDNLPFVRASSSDRVVMSAAIGLQDLLPQVRASTHQAYQSSFPKLETIR</sequence>
<feature type="transmembrane region" description="Helical" evidence="2">
    <location>
        <begin position="111"/>
        <end position="130"/>
    </location>
</feature>
<evidence type="ECO:0000313" key="3">
    <source>
        <dbReference type="EMBL" id="OBZ70094.1"/>
    </source>
</evidence>
<dbReference type="GO" id="GO:0003993">
    <property type="term" value="F:acid phosphatase activity"/>
    <property type="evidence" value="ECO:0007669"/>
    <property type="project" value="TreeGrafter"/>
</dbReference>
<keyword evidence="1" id="KW-0378">Hydrolase</keyword>
<dbReference type="AlphaFoldDB" id="A0A1C7M4T0"/>
<dbReference type="InterPro" id="IPR000560">
    <property type="entry name" value="His_Pase_clade-2"/>
</dbReference>
<evidence type="ECO:0000256" key="2">
    <source>
        <dbReference type="SAM" id="Phobius"/>
    </source>
</evidence>
<protein>
    <submittedName>
        <fullName evidence="3">3-phytase B</fullName>
    </submittedName>
</protein>
<dbReference type="SUPFAM" id="SSF53254">
    <property type="entry name" value="Phosphoglycerate mutase-like"/>
    <property type="match status" value="1"/>
</dbReference>
<keyword evidence="2" id="KW-1133">Transmembrane helix</keyword>
<dbReference type="CDD" id="cd07061">
    <property type="entry name" value="HP_HAP_like"/>
    <property type="match status" value="1"/>
</dbReference>
<dbReference type="Proteomes" id="UP000092993">
    <property type="component" value="Unassembled WGS sequence"/>
</dbReference>
<organism evidence="3 4">
    <name type="scientific">Grifola frondosa</name>
    <name type="common">Maitake</name>
    <name type="synonym">Polyporus frondosus</name>
    <dbReference type="NCBI Taxonomy" id="5627"/>
    <lineage>
        <taxon>Eukaryota</taxon>
        <taxon>Fungi</taxon>
        <taxon>Dikarya</taxon>
        <taxon>Basidiomycota</taxon>
        <taxon>Agaricomycotina</taxon>
        <taxon>Agaricomycetes</taxon>
        <taxon>Polyporales</taxon>
        <taxon>Grifolaceae</taxon>
        <taxon>Grifola</taxon>
    </lineage>
</organism>
<dbReference type="Gene3D" id="3.40.50.1240">
    <property type="entry name" value="Phosphoglycerate mutase-like"/>
    <property type="match status" value="1"/>
</dbReference>
<dbReference type="STRING" id="5627.A0A1C7M4T0"/>
<dbReference type="PANTHER" id="PTHR20963">
    <property type="entry name" value="MULTIPLE INOSITOL POLYPHOSPHATE PHOSPHATASE-RELATED"/>
    <property type="match status" value="1"/>
</dbReference>
<evidence type="ECO:0000313" key="4">
    <source>
        <dbReference type="Proteomes" id="UP000092993"/>
    </source>
</evidence>
<keyword evidence="4" id="KW-1185">Reference proteome</keyword>
<dbReference type="EMBL" id="LUGG01000014">
    <property type="protein sequence ID" value="OBZ70094.1"/>
    <property type="molecule type" value="Genomic_DNA"/>
</dbReference>
<keyword evidence="2" id="KW-0472">Membrane</keyword>
<dbReference type="InterPro" id="IPR029033">
    <property type="entry name" value="His_PPase_superfam"/>
</dbReference>
<dbReference type="Pfam" id="PF00328">
    <property type="entry name" value="His_Phos_2"/>
    <property type="match status" value="1"/>
</dbReference>
<evidence type="ECO:0000256" key="1">
    <source>
        <dbReference type="ARBA" id="ARBA00022801"/>
    </source>
</evidence>
<accession>A0A1C7M4T0</accession>
<dbReference type="PROSITE" id="PS00616">
    <property type="entry name" value="HIS_ACID_PHOSPHAT_1"/>
    <property type="match status" value="1"/>
</dbReference>
<keyword evidence="2" id="KW-0812">Transmembrane</keyword>
<dbReference type="OrthoDB" id="6509975at2759"/>
<gene>
    <name evidence="3" type="primary">phyB_1</name>
    <name evidence="3" type="ORF">A0H81_09797</name>
</gene>
<comment type="caution">
    <text evidence="3">The sequence shown here is derived from an EMBL/GenBank/DDBJ whole genome shotgun (WGS) entry which is preliminary data.</text>
</comment>